<keyword evidence="1" id="KW-0472">Membrane</keyword>
<dbReference type="EMBL" id="FQNC01000015">
    <property type="protein sequence ID" value="SGY17965.1"/>
    <property type="molecule type" value="Genomic_DNA"/>
</dbReference>
<keyword evidence="1" id="KW-0812">Transmembrane</keyword>
<keyword evidence="2" id="KW-0732">Signal</keyword>
<name>A0A2X0LX87_9BASI</name>
<feature type="transmembrane region" description="Helical" evidence="1">
    <location>
        <begin position="257"/>
        <end position="277"/>
    </location>
</feature>
<keyword evidence="4" id="KW-1185">Reference proteome</keyword>
<evidence type="ECO:0000256" key="2">
    <source>
        <dbReference type="SAM" id="SignalP"/>
    </source>
</evidence>
<keyword evidence="1" id="KW-1133">Transmembrane helix</keyword>
<feature type="chain" id="PRO_5015867554" evidence="2">
    <location>
        <begin position="17"/>
        <end position="351"/>
    </location>
</feature>
<proteinExistence type="predicted"/>
<dbReference type="AlphaFoldDB" id="A0A2X0LX87"/>
<evidence type="ECO:0000313" key="4">
    <source>
        <dbReference type="Proteomes" id="UP000249464"/>
    </source>
</evidence>
<reference evidence="3 4" key="1">
    <citation type="submission" date="2016-11" db="EMBL/GenBank/DDBJ databases">
        <authorList>
            <person name="Jaros S."/>
            <person name="Januszkiewicz K."/>
            <person name="Wedrychowicz H."/>
        </authorList>
    </citation>
    <scope>NUCLEOTIDE SEQUENCE [LARGE SCALE GENOMIC DNA]</scope>
</reference>
<sequence>MNTLIAIALLPHIAQAALTLRGPDQLVQCDTARFNWSGGFIPYSYNAGPVTASSLEQNSTIWQGVDWVVDWPAGTPINFRVATALRMDPYPDQTYAYAGTKIVQPSPSGDASCIPDSHTHETVLPNQMVITSTFNPTFKVCAPFNVTWTGGVGPFTIMVIPVDWEEYAQTFTANDRIFTWTPSVHARSSVYLSIAPADFRTSTVVHSPTVFLDDAPNNECVDPAFRNVSFIARPEKTPPRLAGGPIQHIHINPGITIGNRIVIGLGGALVLIVFYVNRIMTNRVQKRMAYERLWYQGQALKEAEAKMLSDYSGGSSPIEPLKAQTLPNDSSGTLYYDVPVDSMGGLIRVVR</sequence>
<feature type="signal peptide" evidence="2">
    <location>
        <begin position="1"/>
        <end position="16"/>
    </location>
</feature>
<dbReference type="Proteomes" id="UP000249464">
    <property type="component" value="Unassembled WGS sequence"/>
</dbReference>
<evidence type="ECO:0000313" key="3">
    <source>
        <dbReference type="EMBL" id="SGY17965.1"/>
    </source>
</evidence>
<gene>
    <name evidence="3" type="primary">BQ5605_C015g07938</name>
    <name evidence="3" type="ORF">BQ5605_C015G07938</name>
</gene>
<organism evidence="3 4">
    <name type="scientific">Microbotryum silenes-dioicae</name>
    <dbReference type="NCBI Taxonomy" id="796604"/>
    <lineage>
        <taxon>Eukaryota</taxon>
        <taxon>Fungi</taxon>
        <taxon>Dikarya</taxon>
        <taxon>Basidiomycota</taxon>
        <taxon>Pucciniomycotina</taxon>
        <taxon>Microbotryomycetes</taxon>
        <taxon>Microbotryales</taxon>
        <taxon>Microbotryaceae</taxon>
        <taxon>Microbotryum</taxon>
    </lineage>
</organism>
<evidence type="ECO:0000256" key="1">
    <source>
        <dbReference type="SAM" id="Phobius"/>
    </source>
</evidence>
<accession>A0A2X0LX87</accession>
<protein>
    <submittedName>
        <fullName evidence="3">BQ5605_C015g07938 protein</fullName>
    </submittedName>
</protein>